<gene>
    <name evidence="1" type="ORF">M0R45_036832</name>
</gene>
<accession>A0AAW1VYM7</accession>
<dbReference type="EMBL" id="JBEDUW010000007">
    <property type="protein sequence ID" value="KAK9913005.1"/>
    <property type="molecule type" value="Genomic_DNA"/>
</dbReference>
<protein>
    <submittedName>
        <fullName evidence="1">Uncharacterized protein</fullName>
    </submittedName>
</protein>
<evidence type="ECO:0000313" key="2">
    <source>
        <dbReference type="Proteomes" id="UP001457282"/>
    </source>
</evidence>
<dbReference type="AlphaFoldDB" id="A0AAW1VYM7"/>
<organism evidence="1 2">
    <name type="scientific">Rubus argutus</name>
    <name type="common">Southern blackberry</name>
    <dbReference type="NCBI Taxonomy" id="59490"/>
    <lineage>
        <taxon>Eukaryota</taxon>
        <taxon>Viridiplantae</taxon>
        <taxon>Streptophyta</taxon>
        <taxon>Embryophyta</taxon>
        <taxon>Tracheophyta</taxon>
        <taxon>Spermatophyta</taxon>
        <taxon>Magnoliopsida</taxon>
        <taxon>eudicotyledons</taxon>
        <taxon>Gunneridae</taxon>
        <taxon>Pentapetalae</taxon>
        <taxon>rosids</taxon>
        <taxon>fabids</taxon>
        <taxon>Rosales</taxon>
        <taxon>Rosaceae</taxon>
        <taxon>Rosoideae</taxon>
        <taxon>Rosoideae incertae sedis</taxon>
        <taxon>Rubus</taxon>
    </lineage>
</organism>
<proteinExistence type="predicted"/>
<dbReference type="Proteomes" id="UP001457282">
    <property type="component" value="Unassembled WGS sequence"/>
</dbReference>
<evidence type="ECO:0000313" key="1">
    <source>
        <dbReference type="EMBL" id="KAK9913005.1"/>
    </source>
</evidence>
<reference evidence="1 2" key="1">
    <citation type="journal article" date="2023" name="G3 (Bethesda)">
        <title>A chromosome-length genome assembly and annotation of blackberry (Rubus argutus, cv. 'Hillquist').</title>
        <authorList>
            <person name="Bruna T."/>
            <person name="Aryal R."/>
            <person name="Dudchenko O."/>
            <person name="Sargent D.J."/>
            <person name="Mead D."/>
            <person name="Buti M."/>
            <person name="Cavallini A."/>
            <person name="Hytonen T."/>
            <person name="Andres J."/>
            <person name="Pham M."/>
            <person name="Weisz D."/>
            <person name="Mascagni F."/>
            <person name="Usai G."/>
            <person name="Natali L."/>
            <person name="Bassil N."/>
            <person name="Fernandez G.E."/>
            <person name="Lomsadze A."/>
            <person name="Armour M."/>
            <person name="Olukolu B."/>
            <person name="Poorten T."/>
            <person name="Britton C."/>
            <person name="Davik J."/>
            <person name="Ashrafi H."/>
            <person name="Aiden E.L."/>
            <person name="Borodovsky M."/>
            <person name="Worthington M."/>
        </authorList>
    </citation>
    <scope>NUCLEOTIDE SEQUENCE [LARGE SCALE GENOMIC DNA]</scope>
    <source>
        <strain evidence="1">PI 553951</strain>
    </source>
</reference>
<comment type="caution">
    <text evidence="1">The sequence shown here is derived from an EMBL/GenBank/DDBJ whole genome shotgun (WGS) entry which is preliminary data.</text>
</comment>
<sequence>MSSLRFSPCPQHRRHHKPTAAAIKDEPVLCPCRVALVAPFPCYQAVISMLSTTAALNLRVADPKSGNLPSSPLPPS</sequence>
<keyword evidence="2" id="KW-1185">Reference proteome</keyword>
<name>A0AAW1VYM7_RUBAR</name>